<comment type="subcellular location">
    <subcellularLocation>
        <location evidence="1">Cell membrane</location>
        <topology evidence="1">Multi-pass membrane protein</topology>
    </subcellularLocation>
</comment>
<dbReference type="RefSeq" id="WP_132278799.1">
    <property type="nucleotide sequence ID" value="NZ_SMGQ01000001.1"/>
</dbReference>
<name>A0A4R1N3P4_9FIRM</name>
<keyword evidence="4 6" id="KW-1133">Transmembrane helix</keyword>
<feature type="transmembrane region" description="Helical" evidence="6">
    <location>
        <begin position="313"/>
        <end position="330"/>
    </location>
</feature>
<evidence type="ECO:0000256" key="2">
    <source>
        <dbReference type="ARBA" id="ARBA00022475"/>
    </source>
</evidence>
<dbReference type="GO" id="GO:0005886">
    <property type="term" value="C:plasma membrane"/>
    <property type="evidence" value="ECO:0007669"/>
    <property type="project" value="UniProtKB-SubCell"/>
</dbReference>
<evidence type="ECO:0000256" key="3">
    <source>
        <dbReference type="ARBA" id="ARBA00022692"/>
    </source>
</evidence>
<reference evidence="8 9" key="1">
    <citation type="submission" date="2019-03" db="EMBL/GenBank/DDBJ databases">
        <title>Genomic Encyclopedia of Type Strains, Phase IV (KMG-IV): sequencing the most valuable type-strain genomes for metagenomic binning, comparative biology and taxonomic classification.</title>
        <authorList>
            <person name="Goeker M."/>
        </authorList>
    </citation>
    <scope>NUCLEOTIDE SEQUENCE [LARGE SCALE GENOMIC DNA]</scope>
    <source>
        <strain evidence="8 9">DSM 24176</strain>
    </source>
</reference>
<dbReference type="Pfam" id="PF00482">
    <property type="entry name" value="T2SSF"/>
    <property type="match status" value="1"/>
</dbReference>
<sequence length="496" mass="57565">MLGIIFSGIILLSIVILYVISKGYAQEELKTLDQKEYKLHQLMSLSLMLMDKVFKVKHLSKLDHKIKQQMVLLYGEKQSLYRLRMYMAEKIALVLLILFSFGFVGLIMGVREYNDTYLMNGNVLERPAYFEGTRTYNLEATMKKEGQVGHWMIDIPLEEPNLTTEQTIELLEYGSDYIYHHMLGQNESFDLIQYNLNLLERVPNTYITVRWQSDSPNLISRKGQVYFDEVIEGTPITLTAELDHKGIGLMRDFKVTVYPKETTNREVLQESLNLILHQLNQEENLSSRNAKLPTTYNDGDITIQWEEPKDNRVLKLLALGLLVALIIFFAKEEDLKKKVVQRNHEIRLDFPEFISKLTLLISAGMTVSKAWEKIVKDYGKEKTGNHTRYLYEQATMTWLEIQSGHSEFKAYENFGKRCSLPEFMKFTSILLQNMRKGTNTLIEALNEQSEEAWEKRKEVAKLLGEQASTKLLFPMMLMFVIVIIIIMVPALMSMGF</sequence>
<dbReference type="PANTHER" id="PTHR35007">
    <property type="entry name" value="INTEGRAL MEMBRANE PROTEIN-RELATED"/>
    <property type="match status" value="1"/>
</dbReference>
<keyword evidence="3 6" id="KW-0812">Transmembrane</keyword>
<keyword evidence="5 6" id="KW-0472">Membrane</keyword>
<dbReference type="EMBL" id="SMGQ01000001">
    <property type="protein sequence ID" value="TCL00084.1"/>
    <property type="molecule type" value="Genomic_DNA"/>
</dbReference>
<evidence type="ECO:0000259" key="7">
    <source>
        <dbReference type="Pfam" id="PF00482"/>
    </source>
</evidence>
<dbReference type="Proteomes" id="UP000294545">
    <property type="component" value="Unassembled WGS sequence"/>
</dbReference>
<organism evidence="8 9">
    <name type="scientific">Natranaerovirga hydrolytica</name>
    <dbReference type="NCBI Taxonomy" id="680378"/>
    <lineage>
        <taxon>Bacteria</taxon>
        <taxon>Bacillati</taxon>
        <taxon>Bacillota</taxon>
        <taxon>Clostridia</taxon>
        <taxon>Lachnospirales</taxon>
        <taxon>Natranaerovirgaceae</taxon>
        <taxon>Natranaerovirga</taxon>
    </lineage>
</organism>
<evidence type="ECO:0000313" key="9">
    <source>
        <dbReference type="Proteomes" id="UP000294545"/>
    </source>
</evidence>
<dbReference type="PANTHER" id="PTHR35007:SF2">
    <property type="entry name" value="PILUS ASSEMBLE PROTEIN"/>
    <property type="match status" value="1"/>
</dbReference>
<evidence type="ECO:0000256" key="5">
    <source>
        <dbReference type="ARBA" id="ARBA00023136"/>
    </source>
</evidence>
<evidence type="ECO:0000256" key="4">
    <source>
        <dbReference type="ARBA" id="ARBA00022989"/>
    </source>
</evidence>
<dbReference type="InterPro" id="IPR018076">
    <property type="entry name" value="T2SS_GspF_dom"/>
</dbReference>
<feature type="transmembrane region" description="Helical" evidence="6">
    <location>
        <begin position="471"/>
        <end position="492"/>
    </location>
</feature>
<feature type="transmembrane region" description="Helical" evidence="6">
    <location>
        <begin position="91"/>
        <end position="110"/>
    </location>
</feature>
<evidence type="ECO:0000256" key="1">
    <source>
        <dbReference type="ARBA" id="ARBA00004651"/>
    </source>
</evidence>
<accession>A0A4R1N3P4</accession>
<evidence type="ECO:0000256" key="6">
    <source>
        <dbReference type="SAM" id="Phobius"/>
    </source>
</evidence>
<dbReference type="AlphaFoldDB" id="A0A4R1N3P4"/>
<comment type="caution">
    <text evidence="8">The sequence shown here is derived from an EMBL/GenBank/DDBJ whole genome shotgun (WGS) entry which is preliminary data.</text>
</comment>
<proteinExistence type="predicted"/>
<keyword evidence="9" id="KW-1185">Reference proteome</keyword>
<dbReference type="OrthoDB" id="9793966at2"/>
<protein>
    <submittedName>
        <fullName evidence="8">Type II secretion system protein F (GspF)</fullName>
    </submittedName>
</protein>
<feature type="transmembrane region" description="Helical" evidence="6">
    <location>
        <begin position="6"/>
        <end position="25"/>
    </location>
</feature>
<evidence type="ECO:0000313" key="8">
    <source>
        <dbReference type="EMBL" id="TCL00084.1"/>
    </source>
</evidence>
<feature type="domain" description="Type II secretion system protein GspF" evidence="7">
    <location>
        <begin position="353"/>
        <end position="489"/>
    </location>
</feature>
<keyword evidence="2" id="KW-1003">Cell membrane</keyword>
<gene>
    <name evidence="8" type="ORF">EDC19_0065</name>
</gene>